<evidence type="ECO:0000313" key="2">
    <source>
        <dbReference type="Proteomes" id="UP001156398"/>
    </source>
</evidence>
<organism evidence="1 2">
    <name type="scientific">Streptantibioticus silvisoli</name>
    <dbReference type="NCBI Taxonomy" id="2705255"/>
    <lineage>
        <taxon>Bacteria</taxon>
        <taxon>Bacillati</taxon>
        <taxon>Actinomycetota</taxon>
        <taxon>Actinomycetes</taxon>
        <taxon>Kitasatosporales</taxon>
        <taxon>Streptomycetaceae</taxon>
        <taxon>Streptantibioticus</taxon>
    </lineage>
</organism>
<proteinExistence type="predicted"/>
<dbReference type="EMBL" id="JAAGKO020000014">
    <property type="protein sequence ID" value="MDI5963495.1"/>
    <property type="molecule type" value="Genomic_DNA"/>
</dbReference>
<comment type="caution">
    <text evidence="1">The sequence shown here is derived from an EMBL/GenBank/DDBJ whole genome shotgun (WGS) entry which is preliminary data.</text>
</comment>
<sequence length="179" mass="19704">MPGSAALAQQLQEVVRATGIASPITTRRGLSARLRYLASKPGRAALTEAGVTVRPSVLRAYADGTRAPRPATLGKIERAYFERRAENMIRSGALQKHFEQDGAGTRMEIYPVDQSQVSDPRRRVLGDRTVTVRYVWGDLVHAWDEGDDATMDDIWDSIINDLIGSDYDAYSYVTGVGFA</sequence>
<protein>
    <recommendedName>
        <fullName evidence="3">Phage portal protein</fullName>
    </recommendedName>
</protein>
<gene>
    <name evidence="1" type="ORF">POF43_012365</name>
</gene>
<dbReference type="Proteomes" id="UP001156398">
    <property type="component" value="Unassembled WGS sequence"/>
</dbReference>
<dbReference type="RefSeq" id="WP_271325149.1">
    <property type="nucleotide sequence ID" value="NZ_JAAGKO020000014.1"/>
</dbReference>
<reference evidence="1 2" key="1">
    <citation type="submission" date="2023-05" db="EMBL/GenBank/DDBJ databases">
        <title>Streptantibioticus silvisoli sp. nov., acidotolerant actinomycetes 1 from pine litter.</title>
        <authorList>
            <person name="Swiecimska M."/>
            <person name="Golinska P."/>
            <person name="Sangal V."/>
            <person name="Wachnowicz B."/>
            <person name="Goodfellow M."/>
        </authorList>
    </citation>
    <scope>NUCLEOTIDE SEQUENCE [LARGE SCALE GENOMIC DNA]</scope>
    <source>
        <strain evidence="1 2">SL54</strain>
    </source>
</reference>
<evidence type="ECO:0008006" key="3">
    <source>
        <dbReference type="Google" id="ProtNLM"/>
    </source>
</evidence>
<accession>A0ABT6VYD8</accession>
<keyword evidence="2" id="KW-1185">Reference proteome</keyword>
<evidence type="ECO:0000313" key="1">
    <source>
        <dbReference type="EMBL" id="MDI5963495.1"/>
    </source>
</evidence>
<name>A0ABT6VYD8_9ACTN</name>